<dbReference type="GO" id="GO:0005886">
    <property type="term" value="C:plasma membrane"/>
    <property type="evidence" value="ECO:0007669"/>
    <property type="project" value="UniProtKB-SubCell"/>
</dbReference>
<name>W4VQN7_9BACI</name>
<reference evidence="7 8" key="1">
    <citation type="journal article" date="2014" name="Genome Announc.">
        <title>Draft Genome Sequence of the Boron-Tolerant and Moderately Halotolerant Bacterium Gracilibacillus boraciitolerans JCM 21714T.</title>
        <authorList>
            <person name="Ahmed I."/>
            <person name="Oshima K."/>
            <person name="Suda W."/>
            <person name="Kitamura K."/>
            <person name="Iida T."/>
            <person name="Ohmori Y."/>
            <person name="Fujiwara T."/>
            <person name="Hattori M."/>
            <person name="Ohkuma M."/>
        </authorList>
    </citation>
    <scope>NUCLEOTIDE SEQUENCE [LARGE SCALE GENOMIC DNA]</scope>
    <source>
        <strain evidence="7 8">JCM 21714</strain>
    </source>
</reference>
<evidence type="ECO:0000256" key="3">
    <source>
        <dbReference type="ARBA" id="ARBA00022692"/>
    </source>
</evidence>
<dbReference type="InterPro" id="IPR005538">
    <property type="entry name" value="LrgA/CidA"/>
</dbReference>
<dbReference type="Proteomes" id="UP000019102">
    <property type="component" value="Unassembled WGS sequence"/>
</dbReference>
<protein>
    <submittedName>
        <fullName evidence="7">Holin-like protein CidA</fullName>
    </submittedName>
</protein>
<evidence type="ECO:0000313" key="7">
    <source>
        <dbReference type="EMBL" id="GAE95124.1"/>
    </source>
</evidence>
<evidence type="ECO:0000256" key="5">
    <source>
        <dbReference type="ARBA" id="ARBA00023136"/>
    </source>
</evidence>
<keyword evidence="4 6" id="KW-1133">Transmembrane helix</keyword>
<dbReference type="EMBL" id="BAVS01000040">
    <property type="protein sequence ID" value="GAE95124.1"/>
    <property type="molecule type" value="Genomic_DNA"/>
</dbReference>
<evidence type="ECO:0000313" key="8">
    <source>
        <dbReference type="Proteomes" id="UP000019102"/>
    </source>
</evidence>
<organism evidence="7 8">
    <name type="scientific">Gracilibacillus boraciitolerans JCM 21714</name>
    <dbReference type="NCBI Taxonomy" id="1298598"/>
    <lineage>
        <taxon>Bacteria</taxon>
        <taxon>Bacillati</taxon>
        <taxon>Bacillota</taxon>
        <taxon>Bacilli</taxon>
        <taxon>Bacillales</taxon>
        <taxon>Bacillaceae</taxon>
        <taxon>Gracilibacillus</taxon>
    </lineage>
</organism>
<dbReference type="AlphaFoldDB" id="W4VQN7"/>
<comment type="subcellular location">
    <subcellularLocation>
        <location evidence="1">Cell membrane</location>
        <topology evidence="1">Multi-pass membrane protein</topology>
    </subcellularLocation>
</comment>
<keyword evidence="8" id="KW-1185">Reference proteome</keyword>
<evidence type="ECO:0000256" key="2">
    <source>
        <dbReference type="ARBA" id="ARBA00022475"/>
    </source>
</evidence>
<accession>W4VQN7</accession>
<evidence type="ECO:0000256" key="4">
    <source>
        <dbReference type="ARBA" id="ARBA00022989"/>
    </source>
</evidence>
<dbReference type="STRING" id="1298598.JCM21714_4334"/>
<dbReference type="Pfam" id="PF03788">
    <property type="entry name" value="LrgA"/>
    <property type="match status" value="1"/>
</dbReference>
<comment type="caution">
    <text evidence="7">The sequence shown here is derived from an EMBL/GenBank/DDBJ whole genome shotgun (WGS) entry which is preliminary data.</text>
</comment>
<keyword evidence="5 6" id="KW-0472">Membrane</keyword>
<gene>
    <name evidence="7" type="ORF">JCM21714_4334</name>
</gene>
<dbReference type="RefSeq" id="WP_052000818.1">
    <property type="nucleotide sequence ID" value="NZ_BAVS01000040.1"/>
</dbReference>
<dbReference type="PANTHER" id="PTHR33931:SF2">
    <property type="entry name" value="HOLIN-LIKE PROTEIN CIDA"/>
    <property type="match status" value="1"/>
</dbReference>
<proteinExistence type="predicted"/>
<keyword evidence="3 6" id="KW-0812">Transmembrane</keyword>
<sequence length="78" mass="8775">MTARLVRIEWVADGIDLLIKDMPIFFIPVTVGVVQYLDFFVGKGSLMIPLVIISTFLVIASSSLITSLLMKKEEHTYE</sequence>
<evidence type="ECO:0000256" key="6">
    <source>
        <dbReference type="SAM" id="Phobius"/>
    </source>
</evidence>
<dbReference type="eggNOG" id="COG1380">
    <property type="taxonomic scope" value="Bacteria"/>
</dbReference>
<dbReference type="PANTHER" id="PTHR33931">
    <property type="entry name" value="HOLIN-LIKE PROTEIN CIDA-RELATED"/>
    <property type="match status" value="1"/>
</dbReference>
<keyword evidence="2" id="KW-1003">Cell membrane</keyword>
<feature type="transmembrane region" description="Helical" evidence="6">
    <location>
        <begin position="47"/>
        <end position="70"/>
    </location>
</feature>
<feature type="transmembrane region" description="Helical" evidence="6">
    <location>
        <begin position="21"/>
        <end position="41"/>
    </location>
</feature>
<evidence type="ECO:0000256" key="1">
    <source>
        <dbReference type="ARBA" id="ARBA00004651"/>
    </source>
</evidence>